<name>A0A845KIB6_9FIRM</name>
<sequence length="191" mass="22098">MNIIDINSFSSINNSKEYFLDTNVLYWYVYPRYGLTKKSVEYQAKPYYDFVDRLVSDGNPLCTSVYNISELLNIIEKNEFAIFLATNPNCHYTPKDYRKDSVERKKLQNILHTTLNNATAICKILDFNFTNSKLKNFTNTFSAHRCDPFDYVILDNCVSTNHTNIISDDNDFTTFSGINLYTANVLSLADH</sequence>
<evidence type="ECO:0000313" key="1">
    <source>
        <dbReference type="EMBL" id="MZK16668.1"/>
    </source>
</evidence>
<dbReference type="InterPro" id="IPR029060">
    <property type="entry name" value="PIN-like_dom_sf"/>
</dbReference>
<dbReference type="RefSeq" id="WP_161158701.1">
    <property type="nucleotide sequence ID" value="NZ_JAQDUV010000005.1"/>
</dbReference>
<proteinExistence type="predicted"/>
<organism evidence="1 2">
    <name type="scientific">Dorea longicatena</name>
    <dbReference type="NCBI Taxonomy" id="88431"/>
    <lineage>
        <taxon>Bacteria</taxon>
        <taxon>Bacillati</taxon>
        <taxon>Bacillota</taxon>
        <taxon>Clostridia</taxon>
        <taxon>Lachnospirales</taxon>
        <taxon>Lachnospiraceae</taxon>
        <taxon>Dorea</taxon>
    </lineage>
</organism>
<protein>
    <submittedName>
        <fullName evidence="1">PIN domain-containing protein</fullName>
    </submittedName>
</protein>
<dbReference type="Proteomes" id="UP000446719">
    <property type="component" value="Unassembled WGS sequence"/>
</dbReference>
<reference evidence="1 2" key="1">
    <citation type="journal article" date="2019" name="Nat. Med.">
        <title>A library of human gut bacterial isolates paired with longitudinal multiomics data enables mechanistic microbiome research.</title>
        <authorList>
            <person name="Poyet M."/>
            <person name="Groussin M."/>
            <person name="Gibbons S.M."/>
            <person name="Avila-Pacheco J."/>
            <person name="Jiang X."/>
            <person name="Kearney S.M."/>
            <person name="Perrotta A.R."/>
            <person name="Berdy B."/>
            <person name="Zhao S."/>
            <person name="Lieberman T.D."/>
            <person name="Swanson P.K."/>
            <person name="Smith M."/>
            <person name="Roesemann S."/>
            <person name="Alexander J.E."/>
            <person name="Rich S.A."/>
            <person name="Livny J."/>
            <person name="Vlamakis H."/>
            <person name="Clish C."/>
            <person name="Bullock K."/>
            <person name="Deik A."/>
            <person name="Scott J."/>
            <person name="Pierce K.A."/>
            <person name="Xavier R.J."/>
            <person name="Alm E.J."/>
        </authorList>
    </citation>
    <scope>NUCLEOTIDE SEQUENCE [LARGE SCALE GENOMIC DNA]</scope>
    <source>
        <strain evidence="1 2">BIOML-A7</strain>
    </source>
</reference>
<accession>A0A845KIB6</accession>
<dbReference type="SUPFAM" id="SSF88723">
    <property type="entry name" value="PIN domain-like"/>
    <property type="match status" value="1"/>
</dbReference>
<dbReference type="EMBL" id="WWSB01000001">
    <property type="protein sequence ID" value="MZK16668.1"/>
    <property type="molecule type" value="Genomic_DNA"/>
</dbReference>
<comment type="caution">
    <text evidence="1">The sequence shown here is derived from an EMBL/GenBank/DDBJ whole genome shotgun (WGS) entry which is preliminary data.</text>
</comment>
<dbReference type="AlphaFoldDB" id="A0A845KIB6"/>
<gene>
    <name evidence="1" type="ORF">GT565_00740</name>
</gene>
<evidence type="ECO:0000313" key="2">
    <source>
        <dbReference type="Proteomes" id="UP000446719"/>
    </source>
</evidence>